<dbReference type="RefSeq" id="WP_135060692.1">
    <property type="nucleotide sequence ID" value="NZ_CP038254.1"/>
</dbReference>
<dbReference type="SUPFAM" id="SSF55729">
    <property type="entry name" value="Acyl-CoA N-acyltransferases (Nat)"/>
    <property type="match status" value="1"/>
</dbReference>
<reference evidence="2 3" key="1">
    <citation type="submission" date="2019-03" db="EMBL/GenBank/DDBJ databases">
        <title>Diverse conjugative elements silence natural transformation in Legionella species.</title>
        <authorList>
            <person name="Durieux I."/>
            <person name="Ginevra C."/>
            <person name="Attaiech L."/>
            <person name="Picq K."/>
            <person name="Juan P.A."/>
            <person name="Jarraud S."/>
            <person name="Charpentier X."/>
        </authorList>
    </citation>
    <scope>NUCLEOTIDE SEQUENCE [LARGE SCALE GENOMIC DNA]</scope>
    <source>
        <strain evidence="2 3">HL-0427-4011</strain>
    </source>
</reference>
<sequence length="454" mass="52468">MTYPYIRRAEEKDYPAIHSIWMQDHIIQWMSFRKQSLEEFRSRYVELSKHSDIYVMVDEIKGKERVVGVRRIKYLSGDHSHIAELCSMGVDVSLQGKGYGGKFYDEFEKIIKENKKIKRIQLTQSGGNFRAFSIAEKKGYSEEAMFPDWLEREGQKGSHYFLIERYICKIIDNELEEKIALLPYLSYNAKLPSLTTSALEKGFSVQSENNQIIVKLGGTLILTTEFYPDTTVIQHIGFLENIRLHSDNKQQCLQAMRQAINFIAKEGNVKKLELFVSDPKIISLCQESGFWVRGECRGSLYHNGEYYNELGVEYSFFGIDEAREVLKSFEQHQLEKLVINCQKEIQKSLEQGLCDELGACYMENIVYQVVRDELDKLKIMSLENKPWNSVIKDCPETVRTALIQLIDELNSIKKSQKTFRSGFFQPVTGSDMARSGGKNSCIVHKQTKADFSNF</sequence>
<evidence type="ECO:0000313" key="2">
    <source>
        <dbReference type="EMBL" id="QBR84465.1"/>
    </source>
</evidence>
<organism evidence="2 3">
    <name type="scientific">Legionella israelensis</name>
    <dbReference type="NCBI Taxonomy" id="454"/>
    <lineage>
        <taxon>Bacteria</taxon>
        <taxon>Pseudomonadati</taxon>
        <taxon>Pseudomonadota</taxon>
        <taxon>Gammaproteobacteria</taxon>
        <taxon>Legionellales</taxon>
        <taxon>Legionellaceae</taxon>
        <taxon>Legionella</taxon>
    </lineage>
</organism>
<dbReference type="AlphaFoldDB" id="A0AAX1EHL6"/>
<gene>
    <name evidence="2" type="ORF">E3983_08890</name>
</gene>
<evidence type="ECO:0000313" key="3">
    <source>
        <dbReference type="Proteomes" id="UP000295517"/>
    </source>
</evidence>
<name>A0AAX1EHL6_9GAMM</name>
<dbReference type="InterPro" id="IPR016181">
    <property type="entry name" value="Acyl_CoA_acyltransferase"/>
</dbReference>
<dbReference type="Proteomes" id="UP000295517">
    <property type="component" value="Chromosome"/>
</dbReference>
<dbReference type="GO" id="GO:0016747">
    <property type="term" value="F:acyltransferase activity, transferring groups other than amino-acyl groups"/>
    <property type="evidence" value="ECO:0007669"/>
    <property type="project" value="InterPro"/>
</dbReference>
<evidence type="ECO:0000259" key="1">
    <source>
        <dbReference type="PROSITE" id="PS51186"/>
    </source>
</evidence>
<feature type="domain" description="N-acetyltransferase" evidence="1">
    <location>
        <begin position="4"/>
        <end position="167"/>
    </location>
</feature>
<accession>A0AAX1EHL6</accession>
<dbReference type="PROSITE" id="PS51186">
    <property type="entry name" value="GNAT"/>
    <property type="match status" value="1"/>
</dbReference>
<protein>
    <submittedName>
        <fullName evidence="2">GNAT family N-acetyltransferase</fullName>
    </submittedName>
</protein>
<dbReference type="EMBL" id="CP038254">
    <property type="protein sequence ID" value="QBR84465.1"/>
    <property type="molecule type" value="Genomic_DNA"/>
</dbReference>
<dbReference type="Gene3D" id="3.40.630.30">
    <property type="match status" value="2"/>
</dbReference>
<dbReference type="InterPro" id="IPR000182">
    <property type="entry name" value="GNAT_dom"/>
</dbReference>
<proteinExistence type="predicted"/>
<dbReference type="Pfam" id="PF00583">
    <property type="entry name" value="Acetyltransf_1"/>
    <property type="match status" value="1"/>
</dbReference>